<dbReference type="CDD" id="cd06170">
    <property type="entry name" value="LuxR_C_like"/>
    <property type="match status" value="1"/>
</dbReference>
<feature type="domain" description="Response regulatory" evidence="5">
    <location>
        <begin position="25"/>
        <end position="138"/>
    </location>
</feature>
<keyword evidence="2" id="KW-0238">DNA-binding</keyword>
<dbReference type="SMART" id="SM00421">
    <property type="entry name" value="HTH_LUXR"/>
    <property type="match status" value="1"/>
</dbReference>
<evidence type="ECO:0000256" key="1">
    <source>
        <dbReference type="ARBA" id="ARBA00022553"/>
    </source>
</evidence>
<dbReference type="PROSITE" id="PS00622">
    <property type="entry name" value="HTH_LUXR_1"/>
    <property type="match status" value="1"/>
</dbReference>
<dbReference type="RefSeq" id="WP_085550109.1">
    <property type="nucleotide sequence ID" value="NZ_FXAR01000007.1"/>
</dbReference>
<dbReference type="STRING" id="1610489.SAMN06295981_2012"/>
<dbReference type="GO" id="GO:0003677">
    <property type="term" value="F:DNA binding"/>
    <property type="evidence" value="ECO:0007669"/>
    <property type="project" value="UniProtKB-KW"/>
</dbReference>
<evidence type="ECO:0000256" key="3">
    <source>
        <dbReference type="PROSITE-ProRule" id="PRU00169"/>
    </source>
</evidence>
<dbReference type="OrthoDB" id="9808843at2"/>
<protein>
    <submittedName>
        <fullName evidence="6">Two component transcriptional regulator, LuxR family</fullName>
    </submittedName>
</protein>
<dbReference type="InterPro" id="IPR036890">
    <property type="entry name" value="HATPase_C_sf"/>
</dbReference>
<dbReference type="InterPro" id="IPR058245">
    <property type="entry name" value="NreC/VraR/RcsB-like_REC"/>
</dbReference>
<evidence type="ECO:0000259" key="5">
    <source>
        <dbReference type="PROSITE" id="PS50110"/>
    </source>
</evidence>
<dbReference type="CDD" id="cd17535">
    <property type="entry name" value="REC_NarL-like"/>
    <property type="match status" value="1"/>
</dbReference>
<dbReference type="SUPFAM" id="SSF55874">
    <property type="entry name" value="ATPase domain of HSP90 chaperone/DNA topoisomerase II/histidine kinase"/>
    <property type="match status" value="1"/>
</dbReference>
<dbReference type="InterPro" id="IPR011006">
    <property type="entry name" value="CheY-like_superfamily"/>
</dbReference>
<dbReference type="SMART" id="SM00448">
    <property type="entry name" value="REC"/>
    <property type="match status" value="1"/>
</dbReference>
<dbReference type="PANTHER" id="PTHR43214">
    <property type="entry name" value="TWO-COMPONENT RESPONSE REGULATOR"/>
    <property type="match status" value="1"/>
</dbReference>
<dbReference type="InterPro" id="IPR039420">
    <property type="entry name" value="WalR-like"/>
</dbReference>
<feature type="modified residue" description="4-aspartylphosphate" evidence="3">
    <location>
        <position position="76"/>
    </location>
</feature>
<evidence type="ECO:0000313" key="7">
    <source>
        <dbReference type="Proteomes" id="UP000193309"/>
    </source>
</evidence>
<organism evidence="6 7">
    <name type="scientific">Corynebacterium pollutisoli</name>
    <dbReference type="NCBI Taxonomy" id="1610489"/>
    <lineage>
        <taxon>Bacteria</taxon>
        <taxon>Bacillati</taxon>
        <taxon>Actinomycetota</taxon>
        <taxon>Actinomycetes</taxon>
        <taxon>Mycobacteriales</taxon>
        <taxon>Corynebacteriaceae</taxon>
        <taxon>Corynebacterium</taxon>
    </lineage>
</organism>
<dbReference type="AlphaFoldDB" id="A0A1X7JWN6"/>
<dbReference type="Pfam" id="PF00072">
    <property type="entry name" value="Response_reg"/>
    <property type="match status" value="1"/>
</dbReference>
<dbReference type="PROSITE" id="PS50043">
    <property type="entry name" value="HTH_LUXR_2"/>
    <property type="match status" value="1"/>
</dbReference>
<dbReference type="Gene3D" id="3.40.50.2300">
    <property type="match status" value="1"/>
</dbReference>
<gene>
    <name evidence="6" type="ORF">SAMN06295981_2012</name>
</gene>
<dbReference type="GO" id="GO:0006355">
    <property type="term" value="P:regulation of DNA-templated transcription"/>
    <property type="evidence" value="ECO:0007669"/>
    <property type="project" value="InterPro"/>
</dbReference>
<feature type="domain" description="HTH luxR-type" evidence="4">
    <location>
        <begin position="159"/>
        <end position="224"/>
    </location>
</feature>
<evidence type="ECO:0000256" key="2">
    <source>
        <dbReference type="ARBA" id="ARBA00023125"/>
    </source>
</evidence>
<dbReference type="EMBL" id="FXAR01000007">
    <property type="protein sequence ID" value="SMG32772.1"/>
    <property type="molecule type" value="Genomic_DNA"/>
</dbReference>
<dbReference type="InterPro" id="IPR000792">
    <property type="entry name" value="Tscrpt_reg_LuxR_C"/>
</dbReference>
<reference evidence="7" key="1">
    <citation type="submission" date="2017-04" db="EMBL/GenBank/DDBJ databases">
        <authorList>
            <person name="Varghese N."/>
            <person name="Submissions S."/>
        </authorList>
    </citation>
    <scope>NUCLEOTIDE SEQUENCE [LARGE SCALE GENOMIC DNA]</scope>
    <source>
        <strain evidence="7">VDS</strain>
    </source>
</reference>
<name>A0A1X7JWN6_9CORY</name>
<dbReference type="PANTHER" id="PTHR43214:SF43">
    <property type="entry name" value="TWO-COMPONENT RESPONSE REGULATOR"/>
    <property type="match status" value="1"/>
</dbReference>
<dbReference type="SUPFAM" id="SSF52172">
    <property type="entry name" value="CheY-like"/>
    <property type="match status" value="1"/>
</dbReference>
<keyword evidence="7" id="KW-1185">Reference proteome</keyword>
<proteinExistence type="predicted"/>
<dbReference type="PROSITE" id="PS50110">
    <property type="entry name" value="RESPONSE_REGULATORY"/>
    <property type="match status" value="1"/>
</dbReference>
<dbReference type="SUPFAM" id="SSF46894">
    <property type="entry name" value="C-terminal effector domain of the bipartite response regulators"/>
    <property type="match status" value="1"/>
</dbReference>
<dbReference type="InterPro" id="IPR016032">
    <property type="entry name" value="Sig_transdc_resp-reg_C-effctor"/>
</dbReference>
<keyword evidence="1 3" id="KW-0597">Phosphoprotein</keyword>
<dbReference type="InterPro" id="IPR001789">
    <property type="entry name" value="Sig_transdc_resp-reg_receiver"/>
</dbReference>
<dbReference type="PRINTS" id="PR00038">
    <property type="entry name" value="HTHLUXR"/>
</dbReference>
<sequence length="238" mass="25042">MLRFVQEALTNVVRHADADRVTVTVRRDRVDVADNGRGLSLLFETIDGIDIVATTTDGSRALDLAREHAVDVVITDAAMPGTDGLAVVRACAPHLPTLVLTTFDDARLVADIVAAGASGYLLKDVSPDALADAIRAAAEGGMILDPRVARYAWASTSGAEGELAVLTRTERVVAKLVAQGLNNQEIAAELVLAEGTVKNHVSALLRKLQARDRTMLALRLAKAFGGVNSGLGFRGPGL</sequence>
<evidence type="ECO:0000259" key="4">
    <source>
        <dbReference type="PROSITE" id="PS50043"/>
    </source>
</evidence>
<accession>A0A1X7JWN6</accession>
<evidence type="ECO:0000313" key="6">
    <source>
        <dbReference type="EMBL" id="SMG32772.1"/>
    </source>
</evidence>
<dbReference type="GO" id="GO:0000160">
    <property type="term" value="P:phosphorelay signal transduction system"/>
    <property type="evidence" value="ECO:0007669"/>
    <property type="project" value="InterPro"/>
</dbReference>
<dbReference type="Proteomes" id="UP000193309">
    <property type="component" value="Unassembled WGS sequence"/>
</dbReference>
<dbReference type="Pfam" id="PF00196">
    <property type="entry name" value="GerE"/>
    <property type="match status" value="1"/>
</dbReference>